<dbReference type="InterPro" id="IPR011011">
    <property type="entry name" value="Znf_FYVE_PHD"/>
</dbReference>
<keyword evidence="2 4" id="KW-0863">Zinc-finger</keyword>
<dbReference type="PANTHER" id="PTHR24102:SF28">
    <property type="entry name" value="PHD-TYPE DOMAIN-CONTAINING PROTEIN"/>
    <property type="match status" value="1"/>
</dbReference>
<feature type="domain" description="PHD-type" evidence="5">
    <location>
        <begin position="346"/>
        <end position="394"/>
    </location>
</feature>
<sequence length="394" mass="44326">QHRDQRRYDHVRKTGYRPKERKFEVGDLAYLRRQPADKTDVSVTRGAYRVHQVGSNGRMVLQGADGTLFKEHIENCAPCHNPNIDITIDPTLTTVTAGHACQICKSPGRQATMLLCDYCLEGYHMSCLEPAVKEVPKGSNGLTERLVRTIKDGVTRYGTEADRRTWDEWLPYLAMGYRMSPQAALGGYSPYFLLHGRHPMLTGEAVKWQLVGTPIDFDTPEQCVEACQQRAVVLQREMPLALGNLLVAQHRDQRRYDHVRKTGYRPKERKFEVGDLAYLRRQPADKTDVSVTRGAYRVHQVGSNGRMVLQGADGTLFKEHIENCAPCHNPNIDITIDPTLTTVTAGHACQICKSPGRQATMLLCDYCLEGYHMSCLEPAVKEVPKGVWLCPSCT</sequence>
<evidence type="ECO:0000313" key="7">
    <source>
        <dbReference type="Proteomes" id="UP000054558"/>
    </source>
</evidence>
<evidence type="ECO:0000313" key="6">
    <source>
        <dbReference type="EMBL" id="GAQ93458.1"/>
    </source>
</evidence>
<organism evidence="6 7">
    <name type="scientific">Klebsormidium nitens</name>
    <name type="common">Green alga</name>
    <name type="synonym">Ulothrix nitens</name>
    <dbReference type="NCBI Taxonomy" id="105231"/>
    <lineage>
        <taxon>Eukaryota</taxon>
        <taxon>Viridiplantae</taxon>
        <taxon>Streptophyta</taxon>
        <taxon>Klebsormidiophyceae</taxon>
        <taxon>Klebsormidiales</taxon>
        <taxon>Klebsormidiaceae</taxon>
        <taxon>Klebsormidium</taxon>
    </lineage>
</organism>
<dbReference type="SUPFAM" id="SSF53098">
    <property type="entry name" value="Ribonuclease H-like"/>
    <property type="match status" value="1"/>
</dbReference>
<dbReference type="Gene3D" id="3.30.40.10">
    <property type="entry name" value="Zinc/RING finger domain, C3HC4 (zinc finger)"/>
    <property type="match status" value="2"/>
</dbReference>
<evidence type="ECO:0000256" key="3">
    <source>
        <dbReference type="ARBA" id="ARBA00022833"/>
    </source>
</evidence>
<dbReference type="EMBL" id="DF238494">
    <property type="protein sequence ID" value="GAQ93458.1"/>
    <property type="molecule type" value="Genomic_DNA"/>
</dbReference>
<evidence type="ECO:0000256" key="1">
    <source>
        <dbReference type="ARBA" id="ARBA00022723"/>
    </source>
</evidence>
<dbReference type="Gene3D" id="3.30.420.10">
    <property type="entry name" value="Ribonuclease H-like superfamily/Ribonuclease H"/>
    <property type="match status" value="1"/>
</dbReference>
<dbReference type="PANTHER" id="PTHR24102">
    <property type="entry name" value="PHD FINGER PROTEIN"/>
    <property type="match status" value="1"/>
</dbReference>
<evidence type="ECO:0000259" key="5">
    <source>
        <dbReference type="PROSITE" id="PS50016"/>
    </source>
</evidence>
<dbReference type="InterPro" id="IPR019787">
    <property type="entry name" value="Znf_PHD-finger"/>
</dbReference>
<dbReference type="Proteomes" id="UP000054558">
    <property type="component" value="Unassembled WGS sequence"/>
</dbReference>
<dbReference type="OrthoDB" id="336088at2759"/>
<feature type="non-terminal residue" evidence="6">
    <location>
        <position position="1"/>
    </location>
</feature>
<dbReference type="InterPro" id="IPR036397">
    <property type="entry name" value="RNaseH_sf"/>
</dbReference>
<dbReference type="SUPFAM" id="SSF57903">
    <property type="entry name" value="FYVE/PHD zinc finger"/>
    <property type="match status" value="2"/>
</dbReference>
<evidence type="ECO:0000256" key="2">
    <source>
        <dbReference type="ARBA" id="ARBA00022771"/>
    </source>
</evidence>
<keyword evidence="7" id="KW-1185">Reference proteome</keyword>
<dbReference type="SMART" id="SM00249">
    <property type="entry name" value="PHD"/>
    <property type="match status" value="2"/>
</dbReference>
<gene>
    <name evidence="6" type="ORF">KFL_015450020</name>
</gene>
<keyword evidence="1" id="KW-0479">Metal-binding</keyword>
<proteinExistence type="predicted"/>
<dbReference type="GO" id="GO:0008270">
    <property type="term" value="F:zinc ion binding"/>
    <property type="evidence" value="ECO:0007669"/>
    <property type="project" value="UniProtKB-KW"/>
</dbReference>
<accession>A0A1Y1IYP5</accession>
<dbReference type="InterPro" id="IPR012337">
    <property type="entry name" value="RNaseH-like_sf"/>
</dbReference>
<dbReference type="PROSITE" id="PS50016">
    <property type="entry name" value="ZF_PHD_2"/>
    <property type="match status" value="1"/>
</dbReference>
<dbReference type="InterPro" id="IPR013083">
    <property type="entry name" value="Znf_RING/FYVE/PHD"/>
</dbReference>
<dbReference type="InterPro" id="IPR001965">
    <property type="entry name" value="Znf_PHD"/>
</dbReference>
<dbReference type="AlphaFoldDB" id="A0A1Y1IYP5"/>
<protein>
    <recommendedName>
        <fullName evidence="5">PHD-type domain-containing protein</fullName>
    </recommendedName>
</protein>
<dbReference type="Pfam" id="PF00628">
    <property type="entry name" value="PHD"/>
    <property type="match status" value="2"/>
</dbReference>
<keyword evidence="3" id="KW-0862">Zinc</keyword>
<reference evidence="6 7" key="1">
    <citation type="journal article" date="2014" name="Nat. Commun.">
        <title>Klebsormidium flaccidum genome reveals primary factors for plant terrestrial adaptation.</title>
        <authorList>
            <person name="Hori K."/>
            <person name="Maruyama F."/>
            <person name="Fujisawa T."/>
            <person name="Togashi T."/>
            <person name="Yamamoto N."/>
            <person name="Seo M."/>
            <person name="Sato S."/>
            <person name="Yamada T."/>
            <person name="Mori H."/>
            <person name="Tajima N."/>
            <person name="Moriyama T."/>
            <person name="Ikeuchi M."/>
            <person name="Watanabe M."/>
            <person name="Wada H."/>
            <person name="Kobayashi K."/>
            <person name="Saito M."/>
            <person name="Masuda T."/>
            <person name="Sasaki-Sekimoto Y."/>
            <person name="Mashiguchi K."/>
            <person name="Awai K."/>
            <person name="Shimojima M."/>
            <person name="Masuda S."/>
            <person name="Iwai M."/>
            <person name="Nobusawa T."/>
            <person name="Narise T."/>
            <person name="Kondo S."/>
            <person name="Saito H."/>
            <person name="Sato R."/>
            <person name="Murakawa M."/>
            <person name="Ihara Y."/>
            <person name="Oshima-Yamada Y."/>
            <person name="Ohtaka K."/>
            <person name="Satoh M."/>
            <person name="Sonobe K."/>
            <person name="Ishii M."/>
            <person name="Ohtani R."/>
            <person name="Kanamori-Sato M."/>
            <person name="Honoki R."/>
            <person name="Miyazaki D."/>
            <person name="Mochizuki H."/>
            <person name="Umetsu J."/>
            <person name="Higashi K."/>
            <person name="Shibata D."/>
            <person name="Kamiya Y."/>
            <person name="Sato N."/>
            <person name="Nakamura Y."/>
            <person name="Tabata S."/>
            <person name="Ida S."/>
            <person name="Kurokawa K."/>
            <person name="Ohta H."/>
        </authorList>
    </citation>
    <scope>NUCLEOTIDE SEQUENCE [LARGE SCALE GENOMIC DNA]</scope>
    <source>
        <strain evidence="6 7">NIES-2285</strain>
    </source>
</reference>
<name>A0A1Y1IYP5_KLENI</name>
<dbReference type="OMA" id="EGYHMSC"/>
<dbReference type="GO" id="GO:0003676">
    <property type="term" value="F:nucleic acid binding"/>
    <property type="evidence" value="ECO:0007669"/>
    <property type="project" value="InterPro"/>
</dbReference>
<evidence type="ECO:0000256" key="4">
    <source>
        <dbReference type="PROSITE-ProRule" id="PRU00146"/>
    </source>
</evidence>